<name>A0A318J2M1_9BURK</name>
<keyword evidence="2" id="KW-1185">Reference proteome</keyword>
<proteinExistence type="predicted"/>
<sequence>MAGCRRRKMLHMHRQPLRRRDVLTRFMVDLGIHYLEVMGIAKAMHFLRRHHVPDTVITRVLHSPDFRRRY</sequence>
<dbReference type="RefSeq" id="WP_170133568.1">
    <property type="nucleotide sequence ID" value="NZ_QJKB01000006.1"/>
</dbReference>
<organism evidence="1 2">
    <name type="scientific">Undibacterium pigrum</name>
    <dbReference type="NCBI Taxonomy" id="401470"/>
    <lineage>
        <taxon>Bacteria</taxon>
        <taxon>Pseudomonadati</taxon>
        <taxon>Pseudomonadota</taxon>
        <taxon>Betaproteobacteria</taxon>
        <taxon>Burkholderiales</taxon>
        <taxon>Oxalobacteraceae</taxon>
        <taxon>Undibacterium</taxon>
    </lineage>
</organism>
<evidence type="ECO:0000313" key="1">
    <source>
        <dbReference type="EMBL" id="PXX41876.1"/>
    </source>
</evidence>
<comment type="caution">
    <text evidence="1">The sequence shown here is derived from an EMBL/GenBank/DDBJ whole genome shotgun (WGS) entry which is preliminary data.</text>
</comment>
<gene>
    <name evidence="1" type="ORF">DFR42_10655</name>
</gene>
<dbReference type="AlphaFoldDB" id="A0A318J2M1"/>
<dbReference type="EMBL" id="QJKB01000006">
    <property type="protein sequence ID" value="PXX41876.1"/>
    <property type="molecule type" value="Genomic_DNA"/>
</dbReference>
<dbReference type="Proteomes" id="UP000247792">
    <property type="component" value="Unassembled WGS sequence"/>
</dbReference>
<reference evidence="1 2" key="1">
    <citation type="submission" date="2018-05" db="EMBL/GenBank/DDBJ databases">
        <title>Genomic Encyclopedia of Type Strains, Phase IV (KMG-IV): sequencing the most valuable type-strain genomes for metagenomic binning, comparative biology and taxonomic classification.</title>
        <authorList>
            <person name="Goeker M."/>
        </authorList>
    </citation>
    <scope>NUCLEOTIDE SEQUENCE [LARGE SCALE GENOMIC DNA]</scope>
    <source>
        <strain evidence="1 2">DSM 19792</strain>
    </source>
</reference>
<protein>
    <submittedName>
        <fullName evidence="1">Uncharacterized protein</fullName>
    </submittedName>
</protein>
<evidence type="ECO:0000313" key="2">
    <source>
        <dbReference type="Proteomes" id="UP000247792"/>
    </source>
</evidence>
<accession>A0A318J2M1</accession>